<dbReference type="Pfam" id="PF01170">
    <property type="entry name" value="UPF0020"/>
    <property type="match status" value="1"/>
</dbReference>
<protein>
    <submittedName>
        <fullName evidence="2">Putative RNA methylase</fullName>
    </submittedName>
</protein>
<dbReference type="AlphaFoldDB" id="A7NNB7"/>
<dbReference type="STRING" id="383372.Rcas_2993"/>
<dbReference type="CDD" id="cd02440">
    <property type="entry name" value="AdoMet_MTases"/>
    <property type="match status" value="1"/>
</dbReference>
<dbReference type="HOGENOM" id="CLU_052320_0_0_0"/>
<evidence type="ECO:0000259" key="1">
    <source>
        <dbReference type="Pfam" id="PF01170"/>
    </source>
</evidence>
<proteinExistence type="predicted"/>
<dbReference type="GO" id="GO:0030488">
    <property type="term" value="P:tRNA methylation"/>
    <property type="evidence" value="ECO:0007669"/>
    <property type="project" value="TreeGrafter"/>
</dbReference>
<dbReference type="Gene3D" id="3.40.50.150">
    <property type="entry name" value="Vaccinia Virus protein VP39"/>
    <property type="match status" value="1"/>
</dbReference>
<dbReference type="InterPro" id="IPR000241">
    <property type="entry name" value="RlmKL-like_Mtase"/>
</dbReference>
<dbReference type="GO" id="GO:0016423">
    <property type="term" value="F:tRNA (guanine) methyltransferase activity"/>
    <property type="evidence" value="ECO:0007669"/>
    <property type="project" value="TreeGrafter"/>
</dbReference>
<sequence length="350" mass="39411">MPPMFDIECDTLEGLEPYALEEIRERFGRRCTSIVLRSGRIRMVYTGELQALLRLRSVLAAYLVVTFDVPRPRALLGHQHFTRLLRVLEMVRSLGVPEQYRTMRLSAAGEDSSVLTRLKETLARHIGLIVAPDEGDLLIRLRRATQKTGWEVLVRLSSRPLATREWRVCNWPGALNATLASVMMRLTQPSEVDRVLNLACGSGTLLIERLFLAPAQLAIGCDLDREALRCAQRNLEAAGFTQAVRLEQWDATLLPLETESIDMICADLPFGQLIGSHRDNEALYPRLITEAARVAASGARMCLLTHEVRLIERVFERYAGLWTLTHVVRVRTGGMTPRVYLALRTTTPVS</sequence>
<dbReference type="KEGG" id="rca:Rcas_2993"/>
<keyword evidence="3" id="KW-1185">Reference proteome</keyword>
<dbReference type="PANTHER" id="PTHR14911:SF13">
    <property type="entry name" value="TRNA (GUANINE(6)-N2)-METHYLTRANSFERASE THUMP3"/>
    <property type="match status" value="1"/>
</dbReference>
<dbReference type="eggNOG" id="COG0116">
    <property type="taxonomic scope" value="Bacteria"/>
</dbReference>
<keyword evidence="2" id="KW-0489">Methyltransferase</keyword>
<evidence type="ECO:0000313" key="3">
    <source>
        <dbReference type="Proteomes" id="UP000000263"/>
    </source>
</evidence>
<gene>
    <name evidence="2" type="ordered locus">Rcas_2993</name>
</gene>
<dbReference type="Proteomes" id="UP000000263">
    <property type="component" value="Chromosome"/>
</dbReference>
<organism evidence="2 3">
    <name type="scientific">Roseiflexus castenholzii (strain DSM 13941 / HLO8)</name>
    <dbReference type="NCBI Taxonomy" id="383372"/>
    <lineage>
        <taxon>Bacteria</taxon>
        <taxon>Bacillati</taxon>
        <taxon>Chloroflexota</taxon>
        <taxon>Chloroflexia</taxon>
        <taxon>Chloroflexales</taxon>
        <taxon>Roseiflexineae</taxon>
        <taxon>Roseiflexaceae</taxon>
        <taxon>Roseiflexus</taxon>
    </lineage>
</organism>
<reference evidence="2 3" key="1">
    <citation type="submission" date="2007-08" db="EMBL/GenBank/DDBJ databases">
        <title>Complete sequence of Roseiflexus castenholzii DSM 13941.</title>
        <authorList>
            <consortium name="US DOE Joint Genome Institute"/>
            <person name="Copeland A."/>
            <person name="Lucas S."/>
            <person name="Lapidus A."/>
            <person name="Barry K."/>
            <person name="Glavina del Rio T."/>
            <person name="Dalin E."/>
            <person name="Tice H."/>
            <person name="Pitluck S."/>
            <person name="Thompson L.S."/>
            <person name="Brettin T."/>
            <person name="Bruce D."/>
            <person name="Detter J.C."/>
            <person name="Han C."/>
            <person name="Tapia R."/>
            <person name="Schmutz J."/>
            <person name="Larimer F."/>
            <person name="Land M."/>
            <person name="Hauser L."/>
            <person name="Kyrpides N."/>
            <person name="Mikhailova N."/>
            <person name="Bryant D.A."/>
            <person name="Hanada S."/>
            <person name="Tsukatani Y."/>
            <person name="Richardson P."/>
        </authorList>
    </citation>
    <scope>NUCLEOTIDE SEQUENCE [LARGE SCALE GENOMIC DNA]</scope>
    <source>
        <strain evidence="3">DSM 13941 / HLO8</strain>
    </source>
</reference>
<accession>A7NNB7</accession>
<keyword evidence="2" id="KW-0808">Transferase</keyword>
<name>A7NNB7_ROSCS</name>
<evidence type="ECO:0000313" key="2">
    <source>
        <dbReference type="EMBL" id="ABU59050.1"/>
    </source>
</evidence>
<dbReference type="PANTHER" id="PTHR14911">
    <property type="entry name" value="THUMP DOMAIN-CONTAINING"/>
    <property type="match status" value="1"/>
</dbReference>
<feature type="domain" description="Ribosomal RNA large subunit methyltransferase K/L-like methyltransferase" evidence="1">
    <location>
        <begin position="164"/>
        <end position="335"/>
    </location>
</feature>
<dbReference type="EMBL" id="CP000804">
    <property type="protein sequence ID" value="ABU59050.1"/>
    <property type="molecule type" value="Genomic_DNA"/>
</dbReference>
<dbReference type="InterPro" id="IPR029063">
    <property type="entry name" value="SAM-dependent_MTases_sf"/>
</dbReference>
<dbReference type="SUPFAM" id="SSF53335">
    <property type="entry name" value="S-adenosyl-L-methionine-dependent methyltransferases"/>
    <property type="match status" value="1"/>
</dbReference>